<dbReference type="AlphaFoldDB" id="A0AAV8UPT8"/>
<dbReference type="PRINTS" id="PR00364">
    <property type="entry name" value="DISEASERSIST"/>
</dbReference>
<dbReference type="GO" id="GO:0043531">
    <property type="term" value="F:ADP binding"/>
    <property type="evidence" value="ECO:0007669"/>
    <property type="project" value="InterPro"/>
</dbReference>
<keyword evidence="3" id="KW-1185">Reference proteome</keyword>
<dbReference type="SUPFAM" id="SSF52540">
    <property type="entry name" value="P-loop containing nucleoside triphosphate hydrolases"/>
    <property type="match status" value="1"/>
</dbReference>
<reference evidence="2 3" key="1">
    <citation type="journal article" date="2023" name="Nat. Commun.">
        <title>Origin of minicircular mitochondrial genomes in red algae.</title>
        <authorList>
            <person name="Lee Y."/>
            <person name="Cho C.H."/>
            <person name="Lee Y.M."/>
            <person name="Park S.I."/>
            <person name="Yang J.H."/>
            <person name="West J.A."/>
            <person name="Bhattacharya D."/>
            <person name="Yoon H.S."/>
        </authorList>
    </citation>
    <scope>NUCLEOTIDE SEQUENCE [LARGE SCALE GENOMIC DNA]</scope>
    <source>
        <strain evidence="2 3">CCMP1338</strain>
        <tissue evidence="2">Whole cell</tissue>
    </source>
</reference>
<evidence type="ECO:0000313" key="3">
    <source>
        <dbReference type="Proteomes" id="UP001157974"/>
    </source>
</evidence>
<name>A0AAV8UPT8_9RHOD</name>
<dbReference type="InterPro" id="IPR027417">
    <property type="entry name" value="P-loop_NTPase"/>
</dbReference>
<accession>A0AAV8UPT8</accession>
<proteinExistence type="predicted"/>
<dbReference type="Proteomes" id="UP001157974">
    <property type="component" value="Unassembled WGS sequence"/>
</dbReference>
<dbReference type="PANTHER" id="PTHR36766:SF30">
    <property type="entry name" value="TIR-NBS TYPE DISEASE RESISTANCE PROTEIN-RELATED"/>
    <property type="match status" value="1"/>
</dbReference>
<feature type="domain" description="NB-ARC" evidence="1">
    <location>
        <begin position="44"/>
        <end position="222"/>
    </location>
</feature>
<sequence>MTLKQVLDVVDPSERGKRRKRMLVVPALQEGMILDFGDNERSETKLWKEIKSACENGLVGIVGVGGMCGVGKTTACIAVAEKVQKESDELESKLFEMVLWVQLRRNMSLEDVVDKMLEVGEYVSEAGVRPHMERGDVKRARAYLEKSLEGHRLLVFIDDVWNSENVEGFVRAFGSAQNGSVLVMSSRNKNVLHLSRSKSLISLDELLEEDALELMRRKTGDKFDEEMAKKVFKENGRVAMAVGIIGGLVAITGWDYTEGRCEGW</sequence>
<dbReference type="InterPro" id="IPR002182">
    <property type="entry name" value="NB-ARC"/>
</dbReference>
<protein>
    <recommendedName>
        <fullName evidence="1">NB-ARC domain-containing protein</fullName>
    </recommendedName>
</protein>
<comment type="caution">
    <text evidence="2">The sequence shown here is derived from an EMBL/GenBank/DDBJ whole genome shotgun (WGS) entry which is preliminary data.</text>
</comment>
<evidence type="ECO:0000259" key="1">
    <source>
        <dbReference type="Pfam" id="PF00931"/>
    </source>
</evidence>
<dbReference type="PANTHER" id="PTHR36766">
    <property type="entry name" value="PLANT BROAD-SPECTRUM MILDEW RESISTANCE PROTEIN RPW8"/>
    <property type="match status" value="1"/>
</dbReference>
<dbReference type="Gene3D" id="3.40.50.300">
    <property type="entry name" value="P-loop containing nucleotide triphosphate hydrolases"/>
    <property type="match status" value="1"/>
</dbReference>
<dbReference type="EMBL" id="JAMWBK010000005">
    <property type="protein sequence ID" value="KAJ8904484.1"/>
    <property type="molecule type" value="Genomic_DNA"/>
</dbReference>
<evidence type="ECO:0000313" key="2">
    <source>
        <dbReference type="EMBL" id="KAJ8904484.1"/>
    </source>
</evidence>
<gene>
    <name evidence="2" type="ORF">NDN08_001002</name>
</gene>
<dbReference type="Pfam" id="PF00931">
    <property type="entry name" value="NB-ARC"/>
    <property type="match status" value="1"/>
</dbReference>
<organism evidence="2 3">
    <name type="scientific">Rhodosorus marinus</name>
    <dbReference type="NCBI Taxonomy" id="101924"/>
    <lineage>
        <taxon>Eukaryota</taxon>
        <taxon>Rhodophyta</taxon>
        <taxon>Stylonematophyceae</taxon>
        <taxon>Stylonematales</taxon>
        <taxon>Stylonemataceae</taxon>
        <taxon>Rhodosorus</taxon>
    </lineage>
</organism>